<evidence type="ECO:0000313" key="1">
    <source>
        <dbReference type="EMBL" id="KAL3834857.1"/>
    </source>
</evidence>
<accession>A0ABD3TCY6</accession>
<reference evidence="1 2" key="1">
    <citation type="submission" date="2024-12" db="EMBL/GenBank/DDBJ databases">
        <title>The unique morphological basis and parallel evolutionary history of personate flowers in Penstemon.</title>
        <authorList>
            <person name="Depatie T.H."/>
            <person name="Wessinger C.A."/>
        </authorList>
    </citation>
    <scope>NUCLEOTIDE SEQUENCE [LARGE SCALE GENOMIC DNA]</scope>
    <source>
        <strain evidence="1">WTNN_2</strain>
        <tissue evidence="1">Leaf</tissue>
    </source>
</reference>
<name>A0ABD3TCY6_9LAMI</name>
<dbReference type="AlphaFoldDB" id="A0ABD3TCY6"/>
<comment type="caution">
    <text evidence="1">The sequence shown here is derived from an EMBL/GenBank/DDBJ whole genome shotgun (WGS) entry which is preliminary data.</text>
</comment>
<proteinExistence type="predicted"/>
<dbReference type="EMBL" id="JBJXBP010000004">
    <property type="protein sequence ID" value="KAL3834857.1"/>
    <property type="molecule type" value="Genomic_DNA"/>
</dbReference>
<organism evidence="1 2">
    <name type="scientific">Penstemon smallii</name>
    <dbReference type="NCBI Taxonomy" id="265156"/>
    <lineage>
        <taxon>Eukaryota</taxon>
        <taxon>Viridiplantae</taxon>
        <taxon>Streptophyta</taxon>
        <taxon>Embryophyta</taxon>
        <taxon>Tracheophyta</taxon>
        <taxon>Spermatophyta</taxon>
        <taxon>Magnoliopsida</taxon>
        <taxon>eudicotyledons</taxon>
        <taxon>Gunneridae</taxon>
        <taxon>Pentapetalae</taxon>
        <taxon>asterids</taxon>
        <taxon>lamiids</taxon>
        <taxon>Lamiales</taxon>
        <taxon>Plantaginaceae</taxon>
        <taxon>Cheloneae</taxon>
        <taxon>Penstemon</taxon>
    </lineage>
</organism>
<protein>
    <submittedName>
        <fullName evidence="1">Uncharacterized protein</fullName>
    </submittedName>
</protein>
<dbReference type="Proteomes" id="UP001634393">
    <property type="component" value="Unassembled WGS sequence"/>
</dbReference>
<keyword evidence="2" id="KW-1185">Reference proteome</keyword>
<evidence type="ECO:0000313" key="2">
    <source>
        <dbReference type="Proteomes" id="UP001634393"/>
    </source>
</evidence>
<gene>
    <name evidence="1" type="ORF">ACJIZ3_009593</name>
</gene>
<sequence length="44" mass="5261">MHMLIIHTVSSSKPHIKFPHNLSYENIRKFFDNNLRMFSSLLLC</sequence>